<keyword evidence="5" id="KW-1185">Reference proteome</keyword>
<feature type="domain" description="Protein FecR C-terminal" evidence="3">
    <location>
        <begin position="262"/>
        <end position="330"/>
    </location>
</feature>
<proteinExistence type="predicted"/>
<keyword evidence="1" id="KW-0812">Transmembrane</keyword>
<evidence type="ECO:0000259" key="2">
    <source>
        <dbReference type="Pfam" id="PF04773"/>
    </source>
</evidence>
<accession>A0ABW5L658</accession>
<evidence type="ECO:0000313" key="4">
    <source>
        <dbReference type="EMBL" id="MFD2556552.1"/>
    </source>
</evidence>
<dbReference type="Pfam" id="PF16344">
    <property type="entry name" value="FecR_C"/>
    <property type="match status" value="1"/>
</dbReference>
<keyword evidence="1" id="KW-0472">Membrane</keyword>
<comment type="caution">
    <text evidence="4">The sequence shown here is derived from an EMBL/GenBank/DDBJ whole genome shotgun (WGS) entry which is preliminary data.</text>
</comment>
<dbReference type="Gene3D" id="2.60.120.1440">
    <property type="match status" value="1"/>
</dbReference>
<feature type="transmembrane region" description="Helical" evidence="1">
    <location>
        <begin position="77"/>
        <end position="98"/>
    </location>
</feature>
<feature type="domain" description="FecR protein" evidence="2">
    <location>
        <begin position="107"/>
        <end position="200"/>
    </location>
</feature>
<protein>
    <submittedName>
        <fullName evidence="4">FecR family protein</fullName>
    </submittedName>
</protein>
<dbReference type="PANTHER" id="PTHR30273:SF2">
    <property type="entry name" value="PROTEIN FECR"/>
    <property type="match status" value="1"/>
</dbReference>
<evidence type="ECO:0000313" key="5">
    <source>
        <dbReference type="Proteomes" id="UP001597440"/>
    </source>
</evidence>
<dbReference type="Proteomes" id="UP001597440">
    <property type="component" value="Unassembled WGS sequence"/>
</dbReference>
<dbReference type="Gene3D" id="3.55.50.30">
    <property type="match status" value="1"/>
</dbReference>
<reference evidence="5" key="1">
    <citation type="journal article" date="2019" name="Int. J. Syst. Evol. Microbiol.">
        <title>The Global Catalogue of Microorganisms (GCM) 10K type strain sequencing project: providing services to taxonomists for standard genome sequencing and annotation.</title>
        <authorList>
            <consortium name="The Broad Institute Genomics Platform"/>
            <consortium name="The Broad Institute Genome Sequencing Center for Infectious Disease"/>
            <person name="Wu L."/>
            <person name="Ma J."/>
        </authorList>
    </citation>
    <scope>NUCLEOTIDE SEQUENCE [LARGE SCALE GENOMIC DNA]</scope>
    <source>
        <strain evidence="5">KCTC 52298</strain>
    </source>
</reference>
<gene>
    <name evidence="4" type="ORF">ACFSQW_19315</name>
</gene>
<dbReference type="InterPro" id="IPR032508">
    <property type="entry name" value="FecR_C"/>
</dbReference>
<name>A0ABW5L658_9SPHI</name>
<evidence type="ECO:0000259" key="3">
    <source>
        <dbReference type="Pfam" id="PF16344"/>
    </source>
</evidence>
<evidence type="ECO:0000256" key="1">
    <source>
        <dbReference type="SAM" id="Phobius"/>
    </source>
</evidence>
<dbReference type="PANTHER" id="PTHR30273">
    <property type="entry name" value="PERIPLASMIC SIGNAL SENSOR AND SIGMA FACTOR ACTIVATOR FECR-RELATED"/>
    <property type="match status" value="1"/>
</dbReference>
<dbReference type="RefSeq" id="WP_210352390.1">
    <property type="nucleotide sequence ID" value="NZ_JAEQMU010000001.1"/>
</dbReference>
<sequence length="331" mass="37953">MDKKTLDNLIDKWSNNSITIEEKEILMNYYNSYQFSTEWDNTVMGNPDEIGDRLFKKMDIGTPLATPTKNASFWKPLYRVAAAAILFFCLSWVVYTAFFEAPTYLIVETGKETKDVVLPDGTKVTMNVNSKLSYPKRFENHRRDVIFEGEGFFEVKSDSMHPFVVATPQMKVRVLGTAFNLKAYADDPLVETSLLHGKVEVLSKDEKYTYSTLEPLEKFVFEKVSVDKAGLTEVKPQMEVLPVQFIDQANTAPVDVAWKEGKFAFISTTFTDVAREIKRRYGVELVFLNKEVAAYKYSASFEQESVEEILHALNLVKSFSYRKEGDRIVIY</sequence>
<dbReference type="InterPro" id="IPR006860">
    <property type="entry name" value="FecR"/>
</dbReference>
<dbReference type="EMBL" id="JBHULD010000018">
    <property type="protein sequence ID" value="MFD2556552.1"/>
    <property type="molecule type" value="Genomic_DNA"/>
</dbReference>
<dbReference type="Pfam" id="PF04773">
    <property type="entry name" value="FecR"/>
    <property type="match status" value="1"/>
</dbReference>
<dbReference type="InterPro" id="IPR012373">
    <property type="entry name" value="Ferrdict_sens_TM"/>
</dbReference>
<organism evidence="4 5">
    <name type="scientific">Sphingobacterium tabacisoli</name>
    <dbReference type="NCBI Taxonomy" id="2044855"/>
    <lineage>
        <taxon>Bacteria</taxon>
        <taxon>Pseudomonadati</taxon>
        <taxon>Bacteroidota</taxon>
        <taxon>Sphingobacteriia</taxon>
        <taxon>Sphingobacteriales</taxon>
        <taxon>Sphingobacteriaceae</taxon>
        <taxon>Sphingobacterium</taxon>
    </lineage>
</organism>
<keyword evidence="1" id="KW-1133">Transmembrane helix</keyword>